<evidence type="ECO:0000313" key="3">
    <source>
        <dbReference type="EMBL" id="KAK9806655.1"/>
    </source>
</evidence>
<accession>A0AAW1PA58</accession>
<comment type="caution">
    <text evidence="3">The sequence shown here is derived from an EMBL/GenBank/DDBJ whole genome shotgun (WGS) entry which is preliminary data.</text>
</comment>
<feature type="compositionally biased region" description="Polar residues" evidence="1">
    <location>
        <begin position="338"/>
        <end position="347"/>
    </location>
</feature>
<dbReference type="InterPro" id="IPR036063">
    <property type="entry name" value="Smr_dom_sf"/>
</dbReference>
<name>A0AAW1PA58_9CHLO</name>
<reference evidence="3 4" key="1">
    <citation type="journal article" date="2024" name="Nat. Commun.">
        <title>Phylogenomics reveals the evolutionary origins of lichenization in chlorophyte algae.</title>
        <authorList>
            <person name="Puginier C."/>
            <person name="Libourel C."/>
            <person name="Otte J."/>
            <person name="Skaloud P."/>
            <person name="Haon M."/>
            <person name="Grisel S."/>
            <person name="Petersen M."/>
            <person name="Berrin J.G."/>
            <person name="Delaux P.M."/>
            <person name="Dal Grande F."/>
            <person name="Keller J."/>
        </authorList>
    </citation>
    <scope>NUCLEOTIDE SEQUENCE [LARGE SCALE GENOMIC DNA]</scope>
    <source>
        <strain evidence="3 4">SAG 2036</strain>
    </source>
</reference>
<feature type="compositionally biased region" description="Basic and acidic residues" evidence="1">
    <location>
        <begin position="49"/>
        <end position="63"/>
    </location>
</feature>
<feature type="compositionally biased region" description="Polar residues" evidence="1">
    <location>
        <begin position="64"/>
        <end position="73"/>
    </location>
</feature>
<proteinExistence type="predicted"/>
<keyword evidence="4" id="KW-1185">Reference proteome</keyword>
<dbReference type="Gene3D" id="3.30.1370.110">
    <property type="match status" value="1"/>
</dbReference>
<dbReference type="SUPFAM" id="SSF160443">
    <property type="entry name" value="SMR domain-like"/>
    <property type="match status" value="1"/>
</dbReference>
<feature type="compositionally biased region" description="Low complexity" evidence="1">
    <location>
        <begin position="250"/>
        <end position="260"/>
    </location>
</feature>
<sequence length="530" mass="58222">MRSLYGVARLHQQAARLPEHILSKFLVSPLGARKLSADAASFKQGPGQEEERAAAGSSEHLEPDQTQLENSGNKLDKGKYLGVGQTVRFPCQCQGIGRRTTHRDIQRALAGFNLREEQIRVQLNGHFLPAAFWVDFPTRDLQIEAQQGSPYVLGPRQMWVTAETHMAWKHGTWHPFAHNSKGRFILMTGIQENATMADVSRHVAAYGLMANAITFLRETPEARLDAETPTFKRAKHRALIRMNSAEEAARAQARQSSLRKQAARHGRQKGWQALTQQMNQQGPHTMPIAGRPSAPVFDRQKDFPSLSGRPGTNVSCPDQSNSLSAGVWQPGTPERPSQRSLVGNSARPSHPHLAGTQVPQACRQDHVQTQLLAGHPWADSGLIKDILLEAVRSASAAFQANDHSGARRLALQAGQLRLAALAAHVEAADRIEHEHNAGRNLGMDILDLHGLHANEAVAAVDRRLSVIRRRSHTPGQHLKLQVIVGKGNHSSEGEGSLARVIETHLLGQKLPFKRHGGVLTVEQLGVVQLR</sequence>
<feature type="compositionally biased region" description="Polar residues" evidence="1">
    <location>
        <begin position="310"/>
        <end position="324"/>
    </location>
</feature>
<dbReference type="PANTHER" id="PTHR47812:SF2">
    <property type="entry name" value="SMR (SMALL MUTS RELATED) DOMAIN-CONTAINING PROTEIN"/>
    <property type="match status" value="1"/>
</dbReference>
<dbReference type="PANTHER" id="PTHR47812">
    <property type="entry name" value="SMR (SMALL MUTS RELATED) DOMAIN-CONTAINING PROTEIN"/>
    <property type="match status" value="1"/>
</dbReference>
<feature type="region of interest" description="Disordered" evidence="1">
    <location>
        <begin position="245"/>
        <end position="355"/>
    </location>
</feature>
<dbReference type="SMART" id="SM00463">
    <property type="entry name" value="SMR"/>
    <property type="match status" value="1"/>
</dbReference>
<feature type="compositionally biased region" description="Polar residues" evidence="1">
    <location>
        <begin position="273"/>
        <end position="283"/>
    </location>
</feature>
<feature type="region of interest" description="Disordered" evidence="1">
    <location>
        <begin position="40"/>
        <end position="76"/>
    </location>
</feature>
<dbReference type="InterPro" id="IPR002625">
    <property type="entry name" value="Smr_dom"/>
</dbReference>
<dbReference type="PROSITE" id="PS50828">
    <property type="entry name" value="SMR"/>
    <property type="match status" value="1"/>
</dbReference>
<evidence type="ECO:0000259" key="2">
    <source>
        <dbReference type="PROSITE" id="PS50828"/>
    </source>
</evidence>
<gene>
    <name evidence="3" type="ORF">WJX73_004847</name>
</gene>
<evidence type="ECO:0000256" key="1">
    <source>
        <dbReference type="SAM" id="MobiDB-lite"/>
    </source>
</evidence>
<dbReference type="EMBL" id="JALJOQ010000035">
    <property type="protein sequence ID" value="KAK9806655.1"/>
    <property type="molecule type" value="Genomic_DNA"/>
</dbReference>
<dbReference type="Proteomes" id="UP001465755">
    <property type="component" value="Unassembled WGS sequence"/>
</dbReference>
<evidence type="ECO:0000313" key="4">
    <source>
        <dbReference type="Proteomes" id="UP001465755"/>
    </source>
</evidence>
<protein>
    <recommendedName>
        <fullName evidence="2">Smr domain-containing protein</fullName>
    </recommendedName>
</protein>
<organism evidence="3 4">
    <name type="scientific">Symbiochloris irregularis</name>
    <dbReference type="NCBI Taxonomy" id="706552"/>
    <lineage>
        <taxon>Eukaryota</taxon>
        <taxon>Viridiplantae</taxon>
        <taxon>Chlorophyta</taxon>
        <taxon>core chlorophytes</taxon>
        <taxon>Trebouxiophyceae</taxon>
        <taxon>Trebouxiales</taxon>
        <taxon>Trebouxiaceae</taxon>
        <taxon>Symbiochloris</taxon>
    </lineage>
</organism>
<dbReference type="AlphaFoldDB" id="A0AAW1PA58"/>
<feature type="domain" description="Smr" evidence="2">
    <location>
        <begin position="446"/>
        <end position="524"/>
    </location>
</feature>